<evidence type="ECO:0000313" key="2">
    <source>
        <dbReference type="Proteomes" id="UP000265618"/>
    </source>
</evidence>
<reference evidence="1 2" key="1">
    <citation type="journal article" date="2018" name="PLoS ONE">
        <title>The draft genome of Kipferlia bialata reveals reductive genome evolution in fornicate parasites.</title>
        <authorList>
            <person name="Tanifuji G."/>
            <person name="Takabayashi S."/>
            <person name="Kume K."/>
            <person name="Takagi M."/>
            <person name="Nakayama T."/>
            <person name="Kamikawa R."/>
            <person name="Inagaki Y."/>
            <person name="Hashimoto T."/>
        </authorList>
    </citation>
    <scope>NUCLEOTIDE SEQUENCE [LARGE SCALE GENOMIC DNA]</scope>
    <source>
        <strain evidence="1">NY0173</strain>
    </source>
</reference>
<evidence type="ECO:0000313" key="1">
    <source>
        <dbReference type="EMBL" id="GCA62489.1"/>
    </source>
</evidence>
<comment type="caution">
    <text evidence="1">The sequence shown here is derived from an EMBL/GenBank/DDBJ whole genome shotgun (WGS) entry which is preliminary data.</text>
</comment>
<proteinExistence type="predicted"/>
<protein>
    <submittedName>
        <fullName evidence="1">Uncharacterized protein</fullName>
    </submittedName>
</protein>
<dbReference type="EMBL" id="BDIP01000782">
    <property type="protein sequence ID" value="GCA62489.1"/>
    <property type="molecule type" value="Genomic_DNA"/>
</dbReference>
<keyword evidence="2" id="KW-1185">Reference proteome</keyword>
<dbReference type="Proteomes" id="UP000265618">
    <property type="component" value="Unassembled WGS sequence"/>
</dbReference>
<accession>A0A391NVK1</accession>
<gene>
    <name evidence="1" type="ORF">KIPB_003879</name>
</gene>
<organism evidence="1 2">
    <name type="scientific">Kipferlia bialata</name>
    <dbReference type="NCBI Taxonomy" id="797122"/>
    <lineage>
        <taxon>Eukaryota</taxon>
        <taxon>Metamonada</taxon>
        <taxon>Carpediemonas-like organisms</taxon>
        <taxon>Kipferlia</taxon>
    </lineage>
</organism>
<dbReference type="AlphaFoldDB" id="A0A391NVK1"/>
<feature type="non-terminal residue" evidence="1">
    <location>
        <position position="229"/>
    </location>
</feature>
<sequence length="229" mass="25398">MPPALLLQFTPVEDSVTDVTRSRAPVAGGGGEMMMVSKDGEICMVTLEEEGETLHLRCNGLGVTPPYYCSGIVKVGRKVYIPRDTACSFLNVRVPGQCRKIPFKDGIVFEVSALSINVPLPDDPSKVLMHARLSDKKHHQMVTFDTATNTFTVHPNTSGNFPNIRRRVTVTRVCDWAVMGNNIHLIHTDRMCEESAHSSFDMDTLKWHKHSPLPFEAYSPAVISAGQYL</sequence>
<name>A0A391NVK1_9EUKA</name>